<keyword evidence="8 9" id="KW-0472">Membrane</keyword>
<keyword evidence="3 9" id="KW-0813">Transport</keyword>
<dbReference type="NCBIfam" id="TIGR01726">
    <property type="entry name" value="HEQRo_perm_3TM"/>
    <property type="match status" value="1"/>
</dbReference>
<dbReference type="PANTHER" id="PTHR30614:SF20">
    <property type="entry name" value="GLUTAMINE TRANSPORT SYSTEM PERMEASE PROTEIN GLNP"/>
    <property type="match status" value="1"/>
</dbReference>
<evidence type="ECO:0000256" key="3">
    <source>
        <dbReference type="ARBA" id="ARBA00022448"/>
    </source>
</evidence>
<keyword evidence="6" id="KW-0029">Amino-acid transport</keyword>
<comment type="caution">
    <text evidence="12">The sequence shown here is derived from an EMBL/GenBank/DDBJ whole genome shotgun (WGS) entry which is preliminary data.</text>
</comment>
<gene>
    <name evidence="12" type="ORF">CYJ57_06475</name>
</gene>
<feature type="signal peptide" evidence="10">
    <location>
        <begin position="1"/>
        <end position="22"/>
    </location>
</feature>
<dbReference type="GO" id="GO:0006865">
    <property type="term" value="P:amino acid transport"/>
    <property type="evidence" value="ECO:0007669"/>
    <property type="project" value="UniProtKB-KW"/>
</dbReference>
<dbReference type="InterPro" id="IPR035906">
    <property type="entry name" value="MetI-like_sf"/>
</dbReference>
<keyword evidence="7 9" id="KW-1133">Transmembrane helix</keyword>
<dbReference type="CDD" id="cd06261">
    <property type="entry name" value="TM_PBP2"/>
    <property type="match status" value="1"/>
</dbReference>
<dbReference type="OrthoDB" id="9811552at2"/>
<evidence type="ECO:0000256" key="9">
    <source>
        <dbReference type="RuleBase" id="RU363032"/>
    </source>
</evidence>
<keyword evidence="4" id="KW-1003">Cell membrane</keyword>
<evidence type="ECO:0000313" key="12">
    <source>
        <dbReference type="EMBL" id="PKY87889.1"/>
    </source>
</evidence>
<dbReference type="Pfam" id="PF00528">
    <property type="entry name" value="BPD_transp_1"/>
    <property type="match status" value="1"/>
</dbReference>
<evidence type="ECO:0000256" key="5">
    <source>
        <dbReference type="ARBA" id="ARBA00022692"/>
    </source>
</evidence>
<feature type="chain" id="PRO_5014143252" evidence="10">
    <location>
        <begin position="23"/>
        <end position="524"/>
    </location>
</feature>
<evidence type="ECO:0000256" key="6">
    <source>
        <dbReference type="ARBA" id="ARBA00022970"/>
    </source>
</evidence>
<dbReference type="PROSITE" id="PS50928">
    <property type="entry name" value="ABC_TM1"/>
    <property type="match status" value="1"/>
</dbReference>
<dbReference type="FunFam" id="1.10.3720.10:FF:000033">
    <property type="entry name" value="Polar amino acid ABC transporter permease"/>
    <property type="match status" value="1"/>
</dbReference>
<dbReference type="EMBL" id="PKHE01000018">
    <property type="protein sequence ID" value="PKY87889.1"/>
    <property type="molecule type" value="Genomic_DNA"/>
</dbReference>
<dbReference type="SUPFAM" id="SSF161098">
    <property type="entry name" value="MetI-like"/>
    <property type="match status" value="1"/>
</dbReference>
<dbReference type="InterPro" id="IPR001638">
    <property type="entry name" value="Solute-binding_3/MltF_N"/>
</dbReference>
<evidence type="ECO:0000256" key="7">
    <source>
        <dbReference type="ARBA" id="ARBA00022989"/>
    </source>
</evidence>
<comment type="similarity">
    <text evidence="2">Belongs to the binding-protein-dependent transport system permease family. HisMQ subfamily.</text>
</comment>
<dbReference type="RefSeq" id="WP_101954592.1">
    <property type="nucleotide sequence ID" value="NZ_PKHE01000018.1"/>
</dbReference>
<dbReference type="GO" id="GO:0022857">
    <property type="term" value="F:transmembrane transporter activity"/>
    <property type="evidence" value="ECO:0007669"/>
    <property type="project" value="InterPro"/>
</dbReference>
<dbReference type="Gene3D" id="1.10.3720.10">
    <property type="entry name" value="MetI-like"/>
    <property type="match status" value="1"/>
</dbReference>
<reference evidence="12 13" key="1">
    <citation type="submission" date="2017-12" db="EMBL/GenBank/DDBJ databases">
        <title>Phylogenetic diversity of female urinary microbiome.</title>
        <authorList>
            <person name="Thomas-White K."/>
            <person name="Wolfe A.J."/>
        </authorList>
    </citation>
    <scope>NUCLEOTIDE SEQUENCE [LARGE SCALE GENOMIC DNA]</scope>
    <source>
        <strain evidence="12 13">UMB0898</strain>
    </source>
</reference>
<dbReference type="InterPro" id="IPR043429">
    <property type="entry name" value="ArtM/GltK/GlnP/TcyL/YhdX-like"/>
</dbReference>
<feature type="transmembrane region" description="Helical" evidence="9">
    <location>
        <begin position="478"/>
        <end position="499"/>
    </location>
</feature>
<evidence type="ECO:0000256" key="1">
    <source>
        <dbReference type="ARBA" id="ARBA00004651"/>
    </source>
</evidence>
<dbReference type="SUPFAM" id="SSF53850">
    <property type="entry name" value="Periplasmic binding protein-like II"/>
    <property type="match status" value="1"/>
</dbReference>
<dbReference type="Gene3D" id="3.40.190.10">
    <property type="entry name" value="Periplasmic binding protein-like II"/>
    <property type="match status" value="2"/>
</dbReference>
<dbReference type="InterPro" id="IPR010065">
    <property type="entry name" value="AA_ABC_transptr_permease_3TM"/>
</dbReference>
<accession>A0A2I1JWY6</accession>
<protein>
    <submittedName>
        <fullName evidence="12">Amino acid ABC transporter permease</fullName>
    </submittedName>
</protein>
<dbReference type="InterPro" id="IPR000515">
    <property type="entry name" value="MetI-like"/>
</dbReference>
<evidence type="ECO:0000313" key="13">
    <source>
        <dbReference type="Proteomes" id="UP000234384"/>
    </source>
</evidence>
<dbReference type="Pfam" id="PF00497">
    <property type="entry name" value="SBP_bac_3"/>
    <property type="match status" value="1"/>
</dbReference>
<sequence>MKKIIYWLLALYLLIPIGPVEASEDVLKVGMEVNYAPYNFSQTDDANGGYPIANSAGEYANGYDVQFAQKIADHLGKKLEIYKIDWDGLIPALTSGKIDAILAGMSPTTERLKQVDFTEPYYKAKMVVVIPKDSPFINAQSINDFQGAKITGQLGTFHAEVVNQMDGVIKQEPMDSFPTMIAATNAGNLDGYISEEAGALAAIASNPNLTYLKFEDEKNFKTSDSDTTIAVGLKKGSPLTEVINDYLSELDINQVQDEIMSEMVDITTQDEHDLSFFAEVKTIWSQYSQLFLRGILNTLFISIVSTIVGFIIGLIVAIIRQMETNKQTRPFGYYMHKFVNTLLTIYIELFRGTPMMVQSVIIFYGLKQYFDIDLSPMFAALLIVSVNTGAYLSEVVRGGINSVDKGQFEACKAIGMTNWQAMTNIILPQTIKTILPSLGNEFVINIKDTSVLNVISVTELFFMSRSVAGSTYQYFPTYIITALIYLVLTFTITRILLLLEKKYNERDFILESSTGANNVNTKNN</sequence>
<keyword evidence="5 9" id="KW-0812">Transmembrane</keyword>
<evidence type="ECO:0000256" key="2">
    <source>
        <dbReference type="ARBA" id="ARBA00010072"/>
    </source>
</evidence>
<organism evidence="12 13">
    <name type="scientific">Falseniella ignava</name>
    <dbReference type="NCBI Taxonomy" id="137730"/>
    <lineage>
        <taxon>Bacteria</taxon>
        <taxon>Bacillati</taxon>
        <taxon>Bacillota</taxon>
        <taxon>Bacilli</taxon>
        <taxon>Lactobacillales</taxon>
        <taxon>Aerococcaceae</taxon>
        <taxon>Falseniella</taxon>
    </lineage>
</organism>
<feature type="transmembrane region" description="Helical" evidence="9">
    <location>
        <begin position="295"/>
        <end position="319"/>
    </location>
</feature>
<evidence type="ECO:0000256" key="4">
    <source>
        <dbReference type="ARBA" id="ARBA00022475"/>
    </source>
</evidence>
<dbReference type="GO" id="GO:0043190">
    <property type="term" value="C:ATP-binding cassette (ABC) transporter complex"/>
    <property type="evidence" value="ECO:0007669"/>
    <property type="project" value="InterPro"/>
</dbReference>
<dbReference type="SMART" id="SM00062">
    <property type="entry name" value="PBPb"/>
    <property type="match status" value="1"/>
</dbReference>
<name>A0A2I1JWY6_9LACT</name>
<comment type="subcellular location">
    <subcellularLocation>
        <location evidence="1 9">Cell membrane</location>
        <topology evidence="1 9">Multi-pass membrane protein</topology>
    </subcellularLocation>
</comment>
<evidence type="ECO:0000256" key="8">
    <source>
        <dbReference type="ARBA" id="ARBA00023136"/>
    </source>
</evidence>
<evidence type="ECO:0000256" key="10">
    <source>
        <dbReference type="SAM" id="SignalP"/>
    </source>
</evidence>
<dbReference type="PANTHER" id="PTHR30614">
    <property type="entry name" value="MEMBRANE COMPONENT OF AMINO ACID ABC TRANSPORTER"/>
    <property type="match status" value="1"/>
</dbReference>
<dbReference type="Proteomes" id="UP000234384">
    <property type="component" value="Unassembled WGS sequence"/>
</dbReference>
<evidence type="ECO:0000259" key="11">
    <source>
        <dbReference type="PROSITE" id="PS50928"/>
    </source>
</evidence>
<feature type="domain" description="ABC transmembrane type-1" evidence="11">
    <location>
        <begin position="295"/>
        <end position="496"/>
    </location>
</feature>
<keyword evidence="10" id="KW-0732">Signal</keyword>
<dbReference type="AlphaFoldDB" id="A0A2I1JWY6"/>
<proteinExistence type="inferred from homology"/>